<gene>
    <name evidence="11" type="ORF">QE152_g30488</name>
</gene>
<dbReference type="Pfam" id="PF00155">
    <property type="entry name" value="Aminotran_1_2"/>
    <property type="match status" value="1"/>
</dbReference>
<dbReference type="FunFam" id="3.40.640.10:FF:000012">
    <property type="entry name" value="alanine aminotransferase 2"/>
    <property type="match status" value="1"/>
</dbReference>
<comment type="caution">
    <text evidence="11">The sequence shown here is derived from an EMBL/GenBank/DDBJ whole genome shotgun (WGS) entry which is preliminary data.</text>
</comment>
<keyword evidence="4" id="KW-0808">Transferase</keyword>
<proteinExistence type="inferred from homology"/>
<evidence type="ECO:0000256" key="4">
    <source>
        <dbReference type="ARBA" id="ARBA00022679"/>
    </source>
</evidence>
<dbReference type="InterPro" id="IPR015424">
    <property type="entry name" value="PyrdxlP-dep_Trfase"/>
</dbReference>
<keyword evidence="3 11" id="KW-0032">Aminotransferase</keyword>
<dbReference type="GO" id="GO:0004021">
    <property type="term" value="F:L-alanine:2-oxoglutarate aminotransferase activity"/>
    <property type="evidence" value="ECO:0007669"/>
    <property type="project" value="UniProtKB-EC"/>
</dbReference>
<dbReference type="FunFam" id="1.10.287.1970:FF:000001">
    <property type="entry name" value="Alanine aminotransferase 2"/>
    <property type="match status" value="1"/>
</dbReference>
<evidence type="ECO:0000256" key="8">
    <source>
        <dbReference type="ARBA" id="ARBA00026106"/>
    </source>
</evidence>
<dbReference type="Gene3D" id="1.10.287.1970">
    <property type="match status" value="1"/>
</dbReference>
<sequence>MSGGGRIVISPLIFYRHHQAVSNALKATVCERTADRVSVVAAAAGVSSIRRCFSTSTMPKMSAENSTKCLEMDNLNPNIKVMEYAVRGPLVTRAGEIEKELQKGVQKPFKEVIKANIGDCHAMGQKPITYIRQVLALVSYPALLSDSRFPDDVKQKAQTILGGCRGGSVGSYTDSPGIEIIRRHAAQYIERRDGIPSDWQNIILTAGASDGIKGIVKLMICNKNSKKPGVMIPIPQYPLYSATLAEFDMEQIAIEILTVLNESTGWGLEVNELKRSYAEASKTCCPRALVVINPGNPTGQVLSRKNIEEVVKFAHEHDLFILADEVYQDNVYAEGSKFHAFKKVMMEMGKPYSDHELASFMSCSKGYMGECGLRGGYVELINMCPQVKLMYLKALSAMLCPTVLGQTVIDCIVDPPKKGEPSYDLFIKEKTAVLDSLKLRAKMVYDAFNSFEGFSCNHVQGAMYQLRAKMVYDAFNSFEGFSCNHVQGAMYAFPQIKLPPKAIEEAKRRKQPADAFYAFELLEQTGICIVPGSGFGQQPGTFHFRTTILPQPDKLKIMLQMFNSFHKEFMQKYK</sequence>
<name>A0AAW1JE05_POPJA</name>
<evidence type="ECO:0000256" key="1">
    <source>
        <dbReference type="ARBA" id="ARBA00001933"/>
    </source>
</evidence>
<evidence type="ECO:0000256" key="5">
    <source>
        <dbReference type="ARBA" id="ARBA00022898"/>
    </source>
</evidence>
<keyword evidence="5" id="KW-0663">Pyridoxal phosphate</keyword>
<evidence type="ECO:0000256" key="7">
    <source>
        <dbReference type="ARBA" id="ARBA00025785"/>
    </source>
</evidence>
<dbReference type="Proteomes" id="UP001458880">
    <property type="component" value="Unassembled WGS sequence"/>
</dbReference>
<dbReference type="EMBL" id="JASPKY010000411">
    <property type="protein sequence ID" value="KAK9701598.1"/>
    <property type="molecule type" value="Genomic_DNA"/>
</dbReference>
<dbReference type="Gene3D" id="3.40.640.10">
    <property type="entry name" value="Type I PLP-dependent aspartate aminotransferase-like (Major domain)"/>
    <property type="match status" value="1"/>
</dbReference>
<dbReference type="Gene3D" id="3.90.1150.10">
    <property type="entry name" value="Aspartate Aminotransferase, domain 1"/>
    <property type="match status" value="2"/>
</dbReference>
<evidence type="ECO:0000256" key="2">
    <source>
        <dbReference type="ARBA" id="ARBA00011738"/>
    </source>
</evidence>
<accession>A0AAW1JE05</accession>
<evidence type="ECO:0000256" key="6">
    <source>
        <dbReference type="ARBA" id="ARBA00025708"/>
    </source>
</evidence>
<protein>
    <recommendedName>
        <fullName evidence="8">alanine transaminase</fullName>
        <ecNumber evidence="8">2.6.1.2</ecNumber>
    </recommendedName>
</protein>
<keyword evidence="12" id="KW-1185">Reference proteome</keyword>
<evidence type="ECO:0000259" key="10">
    <source>
        <dbReference type="Pfam" id="PF00155"/>
    </source>
</evidence>
<comment type="similarity">
    <text evidence="7">Belongs to the class-I pyridoxal-phosphate-dependent aminotransferase family. Alanine aminotransferase subfamily.</text>
</comment>
<comment type="catalytic activity">
    <reaction evidence="9">
        <text>L-alanine + 2-oxoglutarate = pyruvate + L-glutamate</text>
        <dbReference type="Rhea" id="RHEA:19453"/>
        <dbReference type="ChEBI" id="CHEBI:15361"/>
        <dbReference type="ChEBI" id="CHEBI:16810"/>
        <dbReference type="ChEBI" id="CHEBI:29985"/>
        <dbReference type="ChEBI" id="CHEBI:57972"/>
        <dbReference type="EC" id="2.6.1.2"/>
    </reaction>
</comment>
<organism evidence="11 12">
    <name type="scientific">Popillia japonica</name>
    <name type="common">Japanese beetle</name>
    <dbReference type="NCBI Taxonomy" id="7064"/>
    <lineage>
        <taxon>Eukaryota</taxon>
        <taxon>Metazoa</taxon>
        <taxon>Ecdysozoa</taxon>
        <taxon>Arthropoda</taxon>
        <taxon>Hexapoda</taxon>
        <taxon>Insecta</taxon>
        <taxon>Pterygota</taxon>
        <taxon>Neoptera</taxon>
        <taxon>Endopterygota</taxon>
        <taxon>Coleoptera</taxon>
        <taxon>Polyphaga</taxon>
        <taxon>Scarabaeiformia</taxon>
        <taxon>Scarabaeidae</taxon>
        <taxon>Rutelinae</taxon>
        <taxon>Popillia</taxon>
    </lineage>
</organism>
<dbReference type="GO" id="GO:0030170">
    <property type="term" value="F:pyridoxal phosphate binding"/>
    <property type="evidence" value="ECO:0007669"/>
    <property type="project" value="InterPro"/>
</dbReference>
<evidence type="ECO:0000256" key="3">
    <source>
        <dbReference type="ARBA" id="ARBA00022576"/>
    </source>
</evidence>
<evidence type="ECO:0000256" key="9">
    <source>
        <dbReference type="ARBA" id="ARBA00047412"/>
    </source>
</evidence>
<comment type="cofactor">
    <cofactor evidence="1">
        <name>pyridoxal 5'-phosphate</name>
        <dbReference type="ChEBI" id="CHEBI:597326"/>
    </cofactor>
</comment>
<evidence type="ECO:0000313" key="11">
    <source>
        <dbReference type="EMBL" id="KAK9701598.1"/>
    </source>
</evidence>
<dbReference type="PANTHER" id="PTHR11751:SF29">
    <property type="entry name" value="ALANINE TRANSAMINASE"/>
    <property type="match status" value="1"/>
</dbReference>
<dbReference type="EC" id="2.6.1.2" evidence="8"/>
<dbReference type="InterPro" id="IPR004839">
    <property type="entry name" value="Aminotransferase_I/II_large"/>
</dbReference>
<dbReference type="SUPFAM" id="SSF53383">
    <property type="entry name" value="PLP-dependent transferases"/>
    <property type="match status" value="2"/>
</dbReference>
<evidence type="ECO:0000313" key="12">
    <source>
        <dbReference type="Proteomes" id="UP001458880"/>
    </source>
</evidence>
<comment type="pathway">
    <text evidence="6">Amino-acid degradation; L-alanine degradation via transaminase pathway; pyruvate from L-alanine: step 1/1.</text>
</comment>
<reference evidence="11 12" key="1">
    <citation type="journal article" date="2024" name="BMC Genomics">
        <title>De novo assembly and annotation of Popillia japonica's genome with initial clues to its potential as an invasive pest.</title>
        <authorList>
            <person name="Cucini C."/>
            <person name="Boschi S."/>
            <person name="Funari R."/>
            <person name="Cardaioli E."/>
            <person name="Iannotti N."/>
            <person name="Marturano G."/>
            <person name="Paoli F."/>
            <person name="Bruttini M."/>
            <person name="Carapelli A."/>
            <person name="Frati F."/>
            <person name="Nardi F."/>
        </authorList>
    </citation>
    <scope>NUCLEOTIDE SEQUENCE [LARGE SCALE GENOMIC DNA]</scope>
    <source>
        <strain evidence="11">DMR45628</strain>
    </source>
</reference>
<dbReference type="InterPro" id="IPR015421">
    <property type="entry name" value="PyrdxlP-dep_Trfase_major"/>
</dbReference>
<dbReference type="InterPro" id="IPR045088">
    <property type="entry name" value="ALAT1/2-like"/>
</dbReference>
<dbReference type="PANTHER" id="PTHR11751">
    <property type="entry name" value="ALANINE AMINOTRANSFERASE"/>
    <property type="match status" value="1"/>
</dbReference>
<dbReference type="InterPro" id="IPR015422">
    <property type="entry name" value="PyrdxlP-dep_Trfase_small"/>
</dbReference>
<dbReference type="FunFam" id="3.90.1150.10:FF:000010">
    <property type="entry name" value="Alanine aminotransferase 2"/>
    <property type="match status" value="1"/>
</dbReference>
<comment type="subunit">
    <text evidence="2">Homodimer.</text>
</comment>
<feature type="domain" description="Aminotransferase class I/classII large" evidence="10">
    <location>
        <begin position="150"/>
        <end position="548"/>
    </location>
</feature>
<dbReference type="AlphaFoldDB" id="A0AAW1JE05"/>
<dbReference type="CDD" id="cd00609">
    <property type="entry name" value="AAT_like"/>
    <property type="match status" value="1"/>
</dbReference>